<dbReference type="GO" id="GO:0099111">
    <property type="term" value="P:microtubule-based transport"/>
    <property type="evidence" value="ECO:0007669"/>
    <property type="project" value="TreeGrafter"/>
</dbReference>
<gene>
    <name evidence="2" type="ORF">HJG59_006557</name>
</gene>
<evidence type="ECO:0000256" key="1">
    <source>
        <dbReference type="SAM" id="MobiDB-lite"/>
    </source>
</evidence>
<reference evidence="2 3" key="1">
    <citation type="journal article" date="2020" name="Nature">
        <title>Six reference-quality genomes reveal evolution of bat adaptations.</title>
        <authorList>
            <person name="Jebb D."/>
            <person name="Huang Z."/>
            <person name="Pippel M."/>
            <person name="Hughes G.M."/>
            <person name="Lavrichenko K."/>
            <person name="Devanna P."/>
            <person name="Winkler S."/>
            <person name="Jermiin L.S."/>
            <person name="Skirmuntt E.C."/>
            <person name="Katzourakis A."/>
            <person name="Burkitt-Gray L."/>
            <person name="Ray D.A."/>
            <person name="Sullivan K.A.M."/>
            <person name="Roscito J.G."/>
            <person name="Kirilenko B.M."/>
            <person name="Davalos L.M."/>
            <person name="Corthals A.P."/>
            <person name="Power M.L."/>
            <person name="Jones G."/>
            <person name="Ransome R.D."/>
            <person name="Dechmann D.K.N."/>
            <person name="Locatelli A.G."/>
            <person name="Puechmaille S.J."/>
            <person name="Fedrigo O."/>
            <person name="Jarvis E.D."/>
            <person name="Hiller M."/>
            <person name="Vernes S.C."/>
            <person name="Myers E.W."/>
            <person name="Teeling E.C."/>
        </authorList>
    </citation>
    <scope>NUCLEOTIDE SEQUENCE [LARGE SCALE GENOMIC DNA]</scope>
    <source>
        <strain evidence="2">MMolMol1</strain>
        <tissue evidence="2">Muscle</tissue>
    </source>
</reference>
<name>A0A7J8JV79_MOLMO</name>
<dbReference type="InterPro" id="IPR048413">
    <property type="entry name" value="Htt_C-HEAT_rpt"/>
</dbReference>
<dbReference type="InterPro" id="IPR000091">
    <property type="entry name" value="Huntingtin"/>
</dbReference>
<sequence>MREMSRGQKSPLFEAARVATLDRMTSVVQQLPAVHQVFQPSLPTEPTAYWSQLNDLFGDAMWYRSLTVLARALAQYLLVFPKLPGRLHLPPEKERDTVKFVVTTLEALAWHLTHVQIPLSLDLQAGLDCCCLALQLPGPWSALSSPDMVTHACSLIHCVRFLLEAIVVQPGDQLLSPGRRTDTPKAAREDGVDSYTQSPEYITTACRMVAELVESLPSVLALGHKRNSNTPAFLTPVLRNIVVSLARLPLVNSYTRVPPLVWKLGWSPKPGGDFGTTFPEIPVEFLQEKEVFKEFIYRINTLGWTSRTQFEETWATLLGVLVTQPLVTEQEESPPEEDTERTQINVLAVQAITSLVLSAMTVPVAGNPAVSCLEQQPRNKPLKALDTRFGRKLSLIRGIVEQEIQAMVSKRENIATHHLYQAWDPVPSLSPASTGALISHDKLLLQTNPERELGSMSYKLGQVSIHSVWLGNNITPLREEEWDEEEEEEADVPAPSSPPTSPVNSRKHRAGVDIHSCSQFLLELYRRWILPSSSARRTPVILISEVVRSLLVVSDLFTERNQFEMMYQTLTELRRVHPSEDEILLQYLVPATCKAAAVLGMDKAVAEPVSRLLESTLRSSHLPSKIGALHGILYVLECDLLDDTAKQLIPVISDYLLSNLKGIAHCVGAHSQQHVLVMCATAFYLIENYPLDVGTDFSASIIQMCGVMLSGSEESTPSTIYHCVLRGLERLLLSEQLSRLDAESLVKLSVDRVNVHSPHRAMAALGLMLTCMYTGKEKTSPGRTSDPSPAAPDSESVIVAMERVSVLFDRVRKGFPCEARVVARILPQFLDDFFPPQDVMNKVIGEFLSNQQPYPQFMATVVYKVFQTLHSTGQSSMVRDWVMLSLSNFTQRTPVAMAMWSLSCFFVSASTSPWVSAILPHVISRMGKLEQVDVNLFCLVATDFYRHQIEEELDRRAFQSVFEVVAAPGNPYQRLLACLQTVHKVATC</sequence>
<dbReference type="InterPro" id="IPR028426">
    <property type="entry name" value="Huntingtin_fam"/>
</dbReference>
<dbReference type="EMBL" id="JACASF010000001">
    <property type="protein sequence ID" value="KAF6500380.1"/>
    <property type="molecule type" value="Genomic_DNA"/>
</dbReference>
<comment type="caution">
    <text evidence="2">The sequence shown here is derived from an EMBL/GenBank/DDBJ whole genome shotgun (WGS) entry which is preliminary data.</text>
</comment>
<feature type="region of interest" description="Disordered" evidence="1">
    <location>
        <begin position="479"/>
        <end position="508"/>
    </location>
</feature>
<dbReference type="InterPro" id="IPR016024">
    <property type="entry name" value="ARM-type_fold"/>
</dbReference>
<dbReference type="AlphaFoldDB" id="A0A7J8JV79"/>
<dbReference type="Pfam" id="PF20927">
    <property type="entry name" value="Htt_C-HEAT"/>
    <property type="match status" value="1"/>
</dbReference>
<dbReference type="PANTHER" id="PTHR10170">
    <property type="entry name" value="HUNTINGTON DISEASE PROTEIN"/>
    <property type="match status" value="1"/>
</dbReference>
<dbReference type="SUPFAM" id="SSF48371">
    <property type="entry name" value="ARM repeat"/>
    <property type="match status" value="1"/>
</dbReference>
<organism evidence="2 3">
    <name type="scientific">Molossus molossus</name>
    <name type="common">Pallas' mastiff bat</name>
    <name type="synonym">Vespertilio molossus</name>
    <dbReference type="NCBI Taxonomy" id="27622"/>
    <lineage>
        <taxon>Eukaryota</taxon>
        <taxon>Metazoa</taxon>
        <taxon>Chordata</taxon>
        <taxon>Craniata</taxon>
        <taxon>Vertebrata</taxon>
        <taxon>Euteleostomi</taxon>
        <taxon>Mammalia</taxon>
        <taxon>Eutheria</taxon>
        <taxon>Laurasiatheria</taxon>
        <taxon>Chiroptera</taxon>
        <taxon>Yangochiroptera</taxon>
        <taxon>Molossidae</taxon>
        <taxon>Molossus</taxon>
    </lineage>
</organism>
<accession>A0A7J8JV79</accession>
<dbReference type="GO" id="GO:0005737">
    <property type="term" value="C:cytoplasm"/>
    <property type="evidence" value="ECO:0007669"/>
    <property type="project" value="InterPro"/>
</dbReference>
<dbReference type="PANTHER" id="PTHR10170:SF10">
    <property type="entry name" value="HUNTINGTIN"/>
    <property type="match status" value="1"/>
</dbReference>
<evidence type="ECO:0000313" key="2">
    <source>
        <dbReference type="EMBL" id="KAF6500380.1"/>
    </source>
</evidence>
<dbReference type="GO" id="GO:0005634">
    <property type="term" value="C:nucleus"/>
    <property type="evidence" value="ECO:0007669"/>
    <property type="project" value="InterPro"/>
</dbReference>
<proteinExistence type="predicted"/>
<evidence type="ECO:0000313" key="3">
    <source>
        <dbReference type="Proteomes" id="UP000550707"/>
    </source>
</evidence>
<dbReference type="Proteomes" id="UP000550707">
    <property type="component" value="Unassembled WGS sequence"/>
</dbReference>
<protein>
    <submittedName>
        <fullName evidence="2">Huntingtin</fullName>
    </submittedName>
</protein>
<feature type="compositionally biased region" description="Acidic residues" evidence="1">
    <location>
        <begin position="480"/>
        <end position="491"/>
    </location>
</feature>
<dbReference type="PRINTS" id="PR00375">
    <property type="entry name" value="HUNTINGTIN"/>
</dbReference>
<keyword evidence="3" id="KW-1185">Reference proteome</keyword>